<comment type="caution">
    <text evidence="1">The sequence shown here is derived from an EMBL/GenBank/DDBJ whole genome shotgun (WGS) entry which is preliminary data.</text>
</comment>
<proteinExistence type="predicted"/>
<name>A0ABD2CVW0_VESMC</name>
<dbReference type="EMBL" id="JAYRBN010000027">
    <property type="protein sequence ID" value="KAL2749207.1"/>
    <property type="molecule type" value="Genomic_DNA"/>
</dbReference>
<dbReference type="Proteomes" id="UP001607303">
    <property type="component" value="Unassembled WGS sequence"/>
</dbReference>
<protein>
    <submittedName>
        <fullName evidence="1">Odorant receptor 4-like isoform X4</fullName>
    </submittedName>
</protein>
<accession>A0ABD2CVW0</accession>
<evidence type="ECO:0000313" key="1">
    <source>
        <dbReference type="EMBL" id="KAL2749207.1"/>
    </source>
</evidence>
<keyword evidence="2" id="KW-1185">Reference proteome</keyword>
<evidence type="ECO:0000313" key="2">
    <source>
        <dbReference type="Proteomes" id="UP001607303"/>
    </source>
</evidence>
<organism evidence="1 2">
    <name type="scientific">Vespula maculifrons</name>
    <name type="common">Eastern yellow jacket</name>
    <name type="synonym">Wasp</name>
    <dbReference type="NCBI Taxonomy" id="7453"/>
    <lineage>
        <taxon>Eukaryota</taxon>
        <taxon>Metazoa</taxon>
        <taxon>Ecdysozoa</taxon>
        <taxon>Arthropoda</taxon>
        <taxon>Hexapoda</taxon>
        <taxon>Insecta</taxon>
        <taxon>Pterygota</taxon>
        <taxon>Neoptera</taxon>
        <taxon>Endopterygota</taxon>
        <taxon>Hymenoptera</taxon>
        <taxon>Apocrita</taxon>
        <taxon>Aculeata</taxon>
        <taxon>Vespoidea</taxon>
        <taxon>Vespidae</taxon>
        <taxon>Vespinae</taxon>
        <taxon>Vespula</taxon>
    </lineage>
</organism>
<gene>
    <name evidence="1" type="ORF">V1477_002147</name>
</gene>
<reference evidence="1 2" key="1">
    <citation type="journal article" date="2024" name="Ann. Entomol. Soc. Am.">
        <title>Genomic analyses of the southern and eastern yellowjacket wasps (Hymenoptera: Vespidae) reveal evolutionary signatures of social life.</title>
        <authorList>
            <person name="Catto M.A."/>
            <person name="Caine P.B."/>
            <person name="Orr S.E."/>
            <person name="Hunt B.G."/>
            <person name="Goodisman M.A.D."/>
        </authorList>
    </citation>
    <scope>NUCLEOTIDE SEQUENCE [LARGE SCALE GENOMIC DNA]</scope>
    <source>
        <strain evidence="1">232</strain>
        <tissue evidence="1">Head and thorax</tissue>
    </source>
</reference>
<sequence length="118" mass="13770">MIDLNKLIIIFGYVETDYLFISLISHISGFFSNMSIQQKAKLISFDITRDCVLNTPLPYCYIGRCLINELTFSFLNVTKCKEMRFTMLTPRSYGKSLNHFNKFWIDNCLAQISNRSCQ</sequence>
<dbReference type="AlphaFoldDB" id="A0ABD2CVW0"/>